<proteinExistence type="predicted"/>
<name>A0A7M5V7F9_9CNID</name>
<protein>
    <submittedName>
        <fullName evidence="4">Uncharacterized protein</fullName>
    </submittedName>
</protein>
<dbReference type="PROSITE" id="PS50088">
    <property type="entry name" value="ANK_REPEAT"/>
    <property type="match status" value="4"/>
</dbReference>
<feature type="repeat" description="ANK" evidence="3">
    <location>
        <begin position="918"/>
        <end position="950"/>
    </location>
</feature>
<evidence type="ECO:0000256" key="2">
    <source>
        <dbReference type="ARBA" id="ARBA00023043"/>
    </source>
</evidence>
<dbReference type="Pfam" id="PF12796">
    <property type="entry name" value="Ank_2"/>
    <property type="match status" value="3"/>
</dbReference>
<sequence length="1034" mass="118377">MSFETRIKGLTAWANLRLQYAGHDDLMKNIVSDFMVGYNLKVLVECVTGRPFRKLKTFEGLSLTQKETRIRWIVEELIECGIIPSNITLDYRQIASNIASEVFEFFWKIVTYDIQFIWLRSDFFQSGKWEEIVKYPLNFTPPMFGYSGNGDSFKNILQSNQTSSSSKVTSKMAAINRDIKMIKKRHLKSIPSPFECIYSLINKHLKMTKAGQKLDEVTCFRDLVDSRVLCALLNSIVTDTLTAEVLLNDRWTVNLVLDLLMETSRCTSSFHAEDLVQTDPIGVGSYFAFFFMSGYMMIQARAVTKEMEYLTKETAKRKEELLAFPSVIYKQEELDRKHKIEEKLVVYKEEMALIKGDHDVEKCQLWMNEVQEIQRKVSSRVAAAMKQKYELVQVNSDCTVKELIASQMINTSLTNNFGFYELKSKELLVSERKVIVKNEDGEFHDDKKYDGKETSRKLLNLPVHNNCELKAGEHSNLQIFLDVLSGNKPLKPGSKFLYKIFTGDFTNSLTSLFKAVRDQELETVRNLVSFFDSDPVFLGSKYGDTGNTALHVACKYSTFNIVLYLLQQNAPLNVQNRAGYTPLFLAAECGRKEISQLLIEWGADITIKSKSGLNAIQAIRTKNFQDFIQSVCDYWEKYRSELLLGNMETFDEVINNHLDGTHTLSTVNTRCVNGSSLLHVACYFGNVELIKRLLSAKIDIDVRDTKQATVLHRTRTPEVIDLLCQHDINVNAVDNERNTALHARCYGEHGKPTDTECIKQLIARGCDLYKRNKKKLTAIHCAAIQGRSDGILVIMENDRQNTFKDILDKETGSIPPSLVYLAIANNFLLCAQWLIERGFRFKELEIERFLEKILMEQQTCDQPSNTVKFLLENHHNPKSILFSGMNTIVHLCASRRDFCDVIEYLTSQQFDINVLNENAFTPLHFAVNSNNMKAAAVLIEKGGDLMLKDNNGNTPFDLVKNFEHWIAYPLFDETTKELLRGHSIKQARDLVRSITQKIDRTESLGTPRNRLLDVDKPLSGLSLTNERIRRVKFT</sequence>
<dbReference type="SUPFAM" id="SSF47576">
    <property type="entry name" value="Calponin-homology domain, CH-domain"/>
    <property type="match status" value="1"/>
</dbReference>
<dbReference type="InterPro" id="IPR002110">
    <property type="entry name" value="Ankyrin_rpt"/>
</dbReference>
<dbReference type="PROSITE" id="PS50297">
    <property type="entry name" value="ANK_REP_REGION"/>
    <property type="match status" value="4"/>
</dbReference>
<dbReference type="InterPro" id="IPR036872">
    <property type="entry name" value="CH_dom_sf"/>
</dbReference>
<organism evidence="4 5">
    <name type="scientific">Clytia hemisphaerica</name>
    <dbReference type="NCBI Taxonomy" id="252671"/>
    <lineage>
        <taxon>Eukaryota</taxon>
        <taxon>Metazoa</taxon>
        <taxon>Cnidaria</taxon>
        <taxon>Hydrozoa</taxon>
        <taxon>Hydroidolina</taxon>
        <taxon>Leptothecata</taxon>
        <taxon>Obeliida</taxon>
        <taxon>Clytiidae</taxon>
        <taxon>Clytia</taxon>
    </lineage>
</organism>
<dbReference type="InterPro" id="IPR036770">
    <property type="entry name" value="Ankyrin_rpt-contain_sf"/>
</dbReference>
<keyword evidence="5" id="KW-1185">Reference proteome</keyword>
<dbReference type="SMART" id="SM00248">
    <property type="entry name" value="ANK"/>
    <property type="match status" value="8"/>
</dbReference>
<keyword evidence="1" id="KW-0677">Repeat</keyword>
<accession>A0A7M5V7F9</accession>
<dbReference type="PANTHER" id="PTHR24198">
    <property type="entry name" value="ANKYRIN REPEAT AND PROTEIN KINASE DOMAIN-CONTAINING PROTEIN"/>
    <property type="match status" value="1"/>
</dbReference>
<dbReference type="Proteomes" id="UP000594262">
    <property type="component" value="Unplaced"/>
</dbReference>
<reference evidence="4" key="1">
    <citation type="submission" date="2021-01" db="UniProtKB">
        <authorList>
            <consortium name="EnsemblMetazoa"/>
        </authorList>
    </citation>
    <scope>IDENTIFICATION</scope>
</reference>
<dbReference type="OrthoDB" id="424503at2759"/>
<feature type="repeat" description="ANK" evidence="3">
    <location>
        <begin position="578"/>
        <end position="610"/>
    </location>
</feature>
<dbReference type="GeneID" id="136820923"/>
<dbReference type="RefSeq" id="XP_066933260.1">
    <property type="nucleotide sequence ID" value="XM_067077159.1"/>
</dbReference>
<feature type="repeat" description="ANK" evidence="3">
    <location>
        <begin position="673"/>
        <end position="705"/>
    </location>
</feature>
<keyword evidence="2 3" id="KW-0040">ANK repeat</keyword>
<dbReference type="SUPFAM" id="SSF48403">
    <property type="entry name" value="Ankyrin repeat"/>
    <property type="match status" value="2"/>
</dbReference>
<evidence type="ECO:0000256" key="3">
    <source>
        <dbReference type="PROSITE-ProRule" id="PRU00023"/>
    </source>
</evidence>
<dbReference type="AlphaFoldDB" id="A0A7M5V7F9"/>
<evidence type="ECO:0000256" key="1">
    <source>
        <dbReference type="ARBA" id="ARBA00022737"/>
    </source>
</evidence>
<evidence type="ECO:0000313" key="5">
    <source>
        <dbReference type="Proteomes" id="UP000594262"/>
    </source>
</evidence>
<dbReference type="EnsemblMetazoa" id="CLYHEMT004756.1">
    <property type="protein sequence ID" value="CLYHEMP004756.1"/>
    <property type="gene ID" value="CLYHEMG004756"/>
</dbReference>
<feature type="repeat" description="ANK" evidence="3">
    <location>
        <begin position="545"/>
        <end position="577"/>
    </location>
</feature>
<dbReference type="PANTHER" id="PTHR24198:SF165">
    <property type="entry name" value="ANKYRIN REPEAT-CONTAINING PROTEIN-RELATED"/>
    <property type="match status" value="1"/>
</dbReference>
<evidence type="ECO:0000313" key="4">
    <source>
        <dbReference type="EnsemblMetazoa" id="CLYHEMP004756.1"/>
    </source>
</evidence>
<dbReference type="Gene3D" id="1.25.40.20">
    <property type="entry name" value="Ankyrin repeat-containing domain"/>
    <property type="match status" value="3"/>
</dbReference>